<dbReference type="Pfam" id="PF05751">
    <property type="entry name" value="FixH"/>
    <property type="match status" value="1"/>
</dbReference>
<name>A0ABU2HGP1_9GAMM</name>
<accession>A0ABU2HGP1</accession>
<keyword evidence="1" id="KW-1133">Transmembrane helix</keyword>
<evidence type="ECO:0000313" key="3">
    <source>
        <dbReference type="Proteomes" id="UP001267407"/>
    </source>
</evidence>
<comment type="caution">
    <text evidence="2">The sequence shown here is derived from an EMBL/GenBank/DDBJ whole genome shotgun (WGS) entry which is preliminary data.</text>
</comment>
<feature type="transmembrane region" description="Helical" evidence="1">
    <location>
        <begin position="18"/>
        <end position="40"/>
    </location>
</feature>
<keyword evidence="1" id="KW-0472">Membrane</keyword>
<organism evidence="2 3">
    <name type="scientific">Marinobacter xiaoshiensis</name>
    <dbReference type="NCBI Taxonomy" id="3073652"/>
    <lineage>
        <taxon>Bacteria</taxon>
        <taxon>Pseudomonadati</taxon>
        <taxon>Pseudomonadota</taxon>
        <taxon>Gammaproteobacteria</taxon>
        <taxon>Pseudomonadales</taxon>
        <taxon>Marinobacteraceae</taxon>
        <taxon>Marinobacter</taxon>
    </lineage>
</organism>
<keyword evidence="3" id="KW-1185">Reference proteome</keyword>
<dbReference type="Proteomes" id="UP001267407">
    <property type="component" value="Unassembled WGS sequence"/>
</dbReference>
<protein>
    <submittedName>
        <fullName evidence="2">FixH family protein</fullName>
    </submittedName>
</protein>
<keyword evidence="1" id="KW-0812">Transmembrane</keyword>
<dbReference type="InterPro" id="IPR008620">
    <property type="entry name" value="FixH"/>
</dbReference>
<gene>
    <name evidence="2" type="ORF">RKA07_06635</name>
</gene>
<evidence type="ECO:0000256" key="1">
    <source>
        <dbReference type="SAM" id="Phobius"/>
    </source>
</evidence>
<reference evidence="2" key="1">
    <citation type="submission" date="2023-09" db="EMBL/GenBank/DDBJ databases">
        <title>Marinobacter sediminicola sp. nov. and Marinobacter maritimum sp. nov., isolated from marine sediment.</title>
        <authorList>
            <person name="An J."/>
        </authorList>
    </citation>
    <scope>NUCLEOTIDE SEQUENCE</scope>
    <source>
        <strain evidence="2">F60267</strain>
    </source>
</reference>
<sequence length="174" mass="19745">MNQQAPAATIAPWYRQPWFWFLTIAPLSAITFSMFMLVVASNMRDTMVTDDYSKEGRGINLEIARDQAAADMGLNADMAFEDRSILLNVNTQEGPADFPYLILNLFHPTLSQNDRTIQFRSDGNGHYTGNMLGDIDGRWYYELRGPDNHWRLKGEAWLPTESKVHMIPKGSAKG</sequence>
<evidence type="ECO:0000313" key="2">
    <source>
        <dbReference type="EMBL" id="MDS1309785.1"/>
    </source>
</evidence>
<dbReference type="EMBL" id="JAVMBO010000007">
    <property type="protein sequence ID" value="MDS1309785.1"/>
    <property type="molecule type" value="Genomic_DNA"/>
</dbReference>
<proteinExistence type="predicted"/>
<dbReference type="RefSeq" id="WP_310965915.1">
    <property type="nucleotide sequence ID" value="NZ_JAVMBO010000007.1"/>
</dbReference>